<evidence type="ECO:0000313" key="4">
    <source>
        <dbReference type="EMBL" id="MBS4196645.1"/>
    </source>
</evidence>
<feature type="transmembrane region" description="Helical" evidence="2">
    <location>
        <begin position="79"/>
        <end position="99"/>
    </location>
</feature>
<dbReference type="Pfam" id="PF01381">
    <property type="entry name" value="HTH_3"/>
    <property type="match status" value="1"/>
</dbReference>
<proteinExistence type="predicted"/>
<dbReference type="EMBL" id="JAGYPG010000003">
    <property type="protein sequence ID" value="MBS4196645.1"/>
    <property type="molecule type" value="Genomic_DNA"/>
</dbReference>
<feature type="transmembrane region" description="Helical" evidence="2">
    <location>
        <begin position="181"/>
        <end position="199"/>
    </location>
</feature>
<dbReference type="GO" id="GO:0003677">
    <property type="term" value="F:DNA binding"/>
    <property type="evidence" value="ECO:0007669"/>
    <property type="project" value="UniProtKB-KW"/>
</dbReference>
<keyword evidence="2" id="KW-0472">Membrane</keyword>
<organism evidence="4 5">
    <name type="scientific">Lederbergia citri</name>
    <dbReference type="NCBI Taxonomy" id="2833580"/>
    <lineage>
        <taxon>Bacteria</taxon>
        <taxon>Bacillati</taxon>
        <taxon>Bacillota</taxon>
        <taxon>Bacilli</taxon>
        <taxon>Bacillales</taxon>
        <taxon>Bacillaceae</taxon>
        <taxon>Lederbergia</taxon>
    </lineage>
</organism>
<dbReference type="RefSeq" id="WP_213125876.1">
    <property type="nucleotide sequence ID" value="NZ_JAGYPG010000003.1"/>
</dbReference>
<dbReference type="AlphaFoldDB" id="A0A942TFE4"/>
<dbReference type="PANTHER" id="PTHR46558:SF13">
    <property type="entry name" value="HTH-TYPE TRANSCRIPTIONAL REGULATOR IMMR"/>
    <property type="match status" value="1"/>
</dbReference>
<evidence type="ECO:0000256" key="1">
    <source>
        <dbReference type="ARBA" id="ARBA00023125"/>
    </source>
</evidence>
<evidence type="ECO:0000256" key="2">
    <source>
        <dbReference type="SAM" id="Phobius"/>
    </source>
</evidence>
<protein>
    <submittedName>
        <fullName evidence="4">Helix-turn-helix transcriptional regulator</fullName>
    </submittedName>
</protein>
<feature type="domain" description="HTH cro/C1-type" evidence="3">
    <location>
        <begin position="7"/>
        <end position="61"/>
    </location>
</feature>
<name>A0A942TFE4_9BACI</name>
<dbReference type="PANTHER" id="PTHR46558">
    <property type="entry name" value="TRACRIPTIONAL REGULATORY PROTEIN-RELATED-RELATED"/>
    <property type="match status" value="1"/>
</dbReference>
<evidence type="ECO:0000259" key="3">
    <source>
        <dbReference type="PROSITE" id="PS50943"/>
    </source>
</evidence>
<comment type="caution">
    <text evidence="4">The sequence shown here is derived from an EMBL/GenBank/DDBJ whole genome shotgun (WGS) entry which is preliminary data.</text>
</comment>
<keyword evidence="2" id="KW-0812">Transmembrane</keyword>
<dbReference type="Gene3D" id="1.10.260.40">
    <property type="entry name" value="lambda repressor-like DNA-binding domains"/>
    <property type="match status" value="1"/>
</dbReference>
<gene>
    <name evidence="4" type="ORF">KHA97_16455</name>
</gene>
<feature type="transmembrane region" description="Helical" evidence="2">
    <location>
        <begin position="105"/>
        <end position="129"/>
    </location>
</feature>
<accession>A0A942TFE4</accession>
<keyword evidence="2" id="KW-1133">Transmembrane helix</keyword>
<dbReference type="SUPFAM" id="SSF47413">
    <property type="entry name" value="lambda repressor-like DNA-binding domains"/>
    <property type="match status" value="1"/>
</dbReference>
<evidence type="ECO:0000313" key="5">
    <source>
        <dbReference type="Proteomes" id="UP000681414"/>
    </source>
</evidence>
<dbReference type="InterPro" id="IPR010982">
    <property type="entry name" value="Lambda_DNA-bd_dom_sf"/>
</dbReference>
<keyword evidence="5" id="KW-1185">Reference proteome</keyword>
<sequence>MNISERIHNLRMARGISQEGLADKIGVSRQAVSKWESKQSTPDLDKIVLLSEFFEVTTDYLIKGIEDEKKQKKNINAHIFTVIATGLNFIGLILAWFIWSEKQQPMGAIVIGVIVVALGLMIFVVGMYVSSKESKIKAKRNFWLINIWLISYIPFSLIYKILFKHTLAPYKMSPKSYIFDMPFWIVYIVVCLSFMFFYIKSNSTK</sequence>
<dbReference type="PROSITE" id="PS50943">
    <property type="entry name" value="HTH_CROC1"/>
    <property type="match status" value="1"/>
</dbReference>
<dbReference type="SMART" id="SM00530">
    <property type="entry name" value="HTH_XRE"/>
    <property type="match status" value="1"/>
</dbReference>
<keyword evidence="1" id="KW-0238">DNA-binding</keyword>
<dbReference type="CDD" id="cd00093">
    <property type="entry name" value="HTH_XRE"/>
    <property type="match status" value="1"/>
</dbReference>
<feature type="transmembrane region" description="Helical" evidence="2">
    <location>
        <begin position="141"/>
        <end position="161"/>
    </location>
</feature>
<dbReference type="Proteomes" id="UP000681414">
    <property type="component" value="Unassembled WGS sequence"/>
</dbReference>
<reference evidence="4 5" key="1">
    <citation type="submission" date="2021-05" db="EMBL/GenBank/DDBJ databases">
        <title>Novel Bacillus species.</title>
        <authorList>
            <person name="Liu G."/>
        </authorList>
    </citation>
    <scope>NUCLEOTIDE SEQUENCE [LARGE SCALE GENOMIC DNA]</scope>
    <source>
        <strain evidence="5">FJAT-49780</strain>
    </source>
</reference>
<dbReference type="InterPro" id="IPR001387">
    <property type="entry name" value="Cro/C1-type_HTH"/>
</dbReference>